<keyword evidence="2" id="KW-1185">Reference proteome</keyword>
<dbReference type="AlphaFoldDB" id="A0A3M0G2S6"/>
<protein>
    <recommendedName>
        <fullName evidence="3">TonB C-terminal domain-containing protein</fullName>
    </recommendedName>
</protein>
<dbReference type="RefSeq" id="WP_121917233.1">
    <property type="nucleotide sequence ID" value="NZ_REFV01000007.1"/>
</dbReference>
<reference evidence="1 2" key="1">
    <citation type="submission" date="2018-10" db="EMBL/GenBank/DDBJ databases">
        <title>Dokdonia luteus sp. nov., isolated from sea water.</title>
        <authorList>
            <person name="Zhou L.Y."/>
            <person name="Du Z.J."/>
        </authorList>
    </citation>
    <scope>NUCLEOTIDE SEQUENCE [LARGE SCALE GENOMIC DNA]</scope>
    <source>
        <strain evidence="1 2">SH27</strain>
    </source>
</reference>
<gene>
    <name evidence="1" type="ORF">EAX61_08350</name>
</gene>
<proteinExistence type="predicted"/>
<evidence type="ECO:0008006" key="3">
    <source>
        <dbReference type="Google" id="ProtNLM"/>
    </source>
</evidence>
<accession>A0A3M0G2S6</accession>
<evidence type="ECO:0000313" key="1">
    <source>
        <dbReference type="EMBL" id="RMB59065.1"/>
    </source>
</evidence>
<dbReference type="EMBL" id="REFV01000007">
    <property type="protein sequence ID" value="RMB59065.1"/>
    <property type="molecule type" value="Genomic_DNA"/>
</dbReference>
<dbReference type="Proteomes" id="UP000281985">
    <property type="component" value="Unassembled WGS sequence"/>
</dbReference>
<dbReference type="OrthoDB" id="1191002at2"/>
<name>A0A3M0G2S6_9FLAO</name>
<sequence>MIQRFILLFLMLLLWGCSQWETKKIQSETYFAEGWKAIDINEVDSYPTFPNCDSIENQSALKACFENEIATAFYNSLQAQPLVVTSSLEDTVWIDLKINQEGKLCIDSLHITEAVSFEIPDFPAYIHDAAQQLPKAFPATKRGIPVKTKFKLPVVVKAE</sequence>
<evidence type="ECO:0000313" key="2">
    <source>
        <dbReference type="Proteomes" id="UP000281985"/>
    </source>
</evidence>
<organism evidence="1 2">
    <name type="scientific">Dokdonia sinensis</name>
    <dbReference type="NCBI Taxonomy" id="2479847"/>
    <lineage>
        <taxon>Bacteria</taxon>
        <taxon>Pseudomonadati</taxon>
        <taxon>Bacteroidota</taxon>
        <taxon>Flavobacteriia</taxon>
        <taxon>Flavobacteriales</taxon>
        <taxon>Flavobacteriaceae</taxon>
        <taxon>Dokdonia</taxon>
    </lineage>
</organism>
<comment type="caution">
    <text evidence="1">The sequence shown here is derived from an EMBL/GenBank/DDBJ whole genome shotgun (WGS) entry which is preliminary data.</text>
</comment>